<reference evidence="2 3" key="1">
    <citation type="submission" date="2019-07" db="EMBL/GenBank/DDBJ databases">
        <title>WGS assembly of Gossypium tomentosum.</title>
        <authorList>
            <person name="Chen Z.J."/>
            <person name="Sreedasyam A."/>
            <person name="Ando A."/>
            <person name="Song Q."/>
            <person name="De L."/>
            <person name="Hulse-Kemp A."/>
            <person name="Ding M."/>
            <person name="Ye W."/>
            <person name="Kirkbride R."/>
            <person name="Jenkins J."/>
            <person name="Plott C."/>
            <person name="Lovell J."/>
            <person name="Lin Y.-M."/>
            <person name="Vaughn R."/>
            <person name="Liu B."/>
            <person name="Li W."/>
            <person name="Simpson S."/>
            <person name="Scheffler B."/>
            <person name="Saski C."/>
            <person name="Grover C."/>
            <person name="Hu G."/>
            <person name="Conover J."/>
            <person name="Carlson J."/>
            <person name="Shu S."/>
            <person name="Boston L."/>
            <person name="Williams M."/>
            <person name="Peterson D."/>
            <person name="Mcgee K."/>
            <person name="Jones D."/>
            <person name="Wendel J."/>
            <person name="Stelly D."/>
            <person name="Grimwood J."/>
            <person name="Schmutz J."/>
        </authorList>
    </citation>
    <scope>NUCLEOTIDE SEQUENCE [LARGE SCALE GENOMIC DNA]</scope>
    <source>
        <strain evidence="2">7179.01</strain>
    </source>
</reference>
<sequence>MDSFTFIVNTTDHIGLPLWSHCLLTFVSFFSCLIVSRQNKLEISPSHLGLWLPEWWGRDSRPPCGLSTFFSLGAQPLLSSRESPRPFFYSSGKVLVVGVSLLISLDGLCMMISI</sequence>
<feature type="transmembrane region" description="Helical" evidence="1">
    <location>
        <begin position="18"/>
        <end position="36"/>
    </location>
</feature>
<dbReference type="Proteomes" id="UP000322667">
    <property type="component" value="Chromosome D05"/>
</dbReference>
<proteinExistence type="predicted"/>
<name>A0A5D2KWL0_GOSTO</name>
<evidence type="ECO:0000313" key="2">
    <source>
        <dbReference type="EMBL" id="TYH71179.1"/>
    </source>
</evidence>
<dbReference type="EMBL" id="CM017627">
    <property type="protein sequence ID" value="TYH71179.1"/>
    <property type="molecule type" value="Genomic_DNA"/>
</dbReference>
<evidence type="ECO:0000313" key="3">
    <source>
        <dbReference type="Proteomes" id="UP000322667"/>
    </source>
</evidence>
<gene>
    <name evidence="2" type="ORF">ES332_D05G167300v1</name>
</gene>
<evidence type="ECO:0000256" key="1">
    <source>
        <dbReference type="SAM" id="Phobius"/>
    </source>
</evidence>
<keyword evidence="1" id="KW-1133">Transmembrane helix</keyword>
<keyword evidence="3" id="KW-1185">Reference proteome</keyword>
<accession>A0A5D2KWL0</accession>
<dbReference type="AlphaFoldDB" id="A0A5D2KWL0"/>
<organism evidence="2 3">
    <name type="scientific">Gossypium tomentosum</name>
    <name type="common">Hawaiian cotton</name>
    <name type="synonym">Gossypium sandvicense</name>
    <dbReference type="NCBI Taxonomy" id="34277"/>
    <lineage>
        <taxon>Eukaryota</taxon>
        <taxon>Viridiplantae</taxon>
        <taxon>Streptophyta</taxon>
        <taxon>Embryophyta</taxon>
        <taxon>Tracheophyta</taxon>
        <taxon>Spermatophyta</taxon>
        <taxon>Magnoliopsida</taxon>
        <taxon>eudicotyledons</taxon>
        <taxon>Gunneridae</taxon>
        <taxon>Pentapetalae</taxon>
        <taxon>rosids</taxon>
        <taxon>malvids</taxon>
        <taxon>Malvales</taxon>
        <taxon>Malvaceae</taxon>
        <taxon>Malvoideae</taxon>
        <taxon>Gossypium</taxon>
    </lineage>
</organism>
<keyword evidence="1" id="KW-0812">Transmembrane</keyword>
<keyword evidence="1" id="KW-0472">Membrane</keyword>
<protein>
    <submittedName>
        <fullName evidence="2">Uncharacterized protein</fullName>
    </submittedName>
</protein>